<dbReference type="CDD" id="cd05154">
    <property type="entry name" value="ACAD10_11_N-like"/>
    <property type="match status" value="1"/>
</dbReference>
<reference evidence="3" key="1">
    <citation type="journal article" date="2004" name="Biosci. Biotechnol. Biochem.">
        <title>Multiplicity of 2,3-dihydroxybiphenyl dioxygenase genes in the Gram-positive polychlorinated biphenyl degrading bacterium Rhodococcus rhodochrous K37.</title>
        <authorList>
            <person name="Taguchi K."/>
            <person name="Motoyama M."/>
            <person name="Kudo T."/>
        </authorList>
    </citation>
    <scope>NUCLEOTIDE SEQUENCE</scope>
    <source>
        <strain evidence="3">K37</strain>
    </source>
</reference>
<dbReference type="InterPro" id="IPR052898">
    <property type="entry name" value="ACAD10-like"/>
</dbReference>
<proteinExistence type="predicted"/>
<dbReference type="EMBL" id="AB117722">
    <property type="protein sequence ID" value="BAD10898.1"/>
    <property type="molecule type" value="Genomic_DNA"/>
</dbReference>
<evidence type="ECO:0000256" key="1">
    <source>
        <dbReference type="SAM" id="MobiDB-lite"/>
    </source>
</evidence>
<name>Q762H2_RHORH</name>
<sequence>MSPAGLSPSATTGVAGTGAPDPRLADWDQISGWLHSQGIGPDPGSPVEVLAGGTQNILIRYTHADRELVLRRPPLHLRKSSNEVLRREVEILGALAGSAVPHAALVAACTDESVIGWVFYVMEMVDGFNPAVVVPPRFAENRDLRRDIAFHAMDVLATMGNLDYRSIGLEQFGRPEGFLERQIPRWLRELDSFGALDGYDGVELPGLNQIVAWLGANQPATFRPGIMHGDYHLANVIFSEDDARVLAVVDWEMATIGDPLLDLGRFLATWPSADEPIGIAGPIYRTEGLPLADELVDRYCTTSELDVSAVDWYVVLACFKIGVILEGTHARSCAGLADPAVGARLHGMSQALFRRAERIVS</sequence>
<dbReference type="Pfam" id="PF01636">
    <property type="entry name" value="APH"/>
    <property type="match status" value="1"/>
</dbReference>
<protein>
    <submittedName>
        <fullName evidence="3">Uncharacterized protein orf42</fullName>
    </submittedName>
</protein>
<feature type="region of interest" description="Disordered" evidence="1">
    <location>
        <begin position="1"/>
        <end position="21"/>
    </location>
</feature>
<dbReference type="Gene3D" id="3.30.200.20">
    <property type="entry name" value="Phosphorylase Kinase, domain 1"/>
    <property type="match status" value="1"/>
</dbReference>
<gene>
    <name evidence="3" type="primary">orf42</name>
</gene>
<dbReference type="AlphaFoldDB" id="Q762H2"/>
<dbReference type="SUPFAM" id="SSF56112">
    <property type="entry name" value="Protein kinase-like (PK-like)"/>
    <property type="match status" value="1"/>
</dbReference>
<dbReference type="PANTHER" id="PTHR47829">
    <property type="entry name" value="HYDROLASE, PUTATIVE (AFU_ORTHOLOGUE AFUA_1G12880)-RELATED"/>
    <property type="match status" value="1"/>
</dbReference>
<feature type="domain" description="Aminoglycoside phosphotransferase" evidence="2">
    <location>
        <begin position="48"/>
        <end position="275"/>
    </location>
</feature>
<dbReference type="InterPro" id="IPR011009">
    <property type="entry name" value="Kinase-like_dom_sf"/>
</dbReference>
<accession>Q762H2</accession>
<dbReference type="Gene3D" id="3.90.1200.10">
    <property type="match status" value="1"/>
</dbReference>
<evidence type="ECO:0000313" key="3">
    <source>
        <dbReference type="EMBL" id="BAD10898.1"/>
    </source>
</evidence>
<organism evidence="3">
    <name type="scientific">Rhodococcus rhodochrous</name>
    <dbReference type="NCBI Taxonomy" id="1829"/>
    <lineage>
        <taxon>Bacteria</taxon>
        <taxon>Bacillati</taxon>
        <taxon>Actinomycetota</taxon>
        <taxon>Actinomycetes</taxon>
        <taxon>Mycobacteriales</taxon>
        <taxon>Nocardiaceae</taxon>
        <taxon>Rhodococcus</taxon>
    </lineage>
</organism>
<evidence type="ECO:0000259" key="2">
    <source>
        <dbReference type="Pfam" id="PF01636"/>
    </source>
</evidence>
<dbReference type="InterPro" id="IPR041726">
    <property type="entry name" value="ACAD10_11_N"/>
</dbReference>
<dbReference type="PANTHER" id="PTHR47829:SF1">
    <property type="entry name" value="HAD FAMILY PHOSPHATASE"/>
    <property type="match status" value="1"/>
</dbReference>
<dbReference type="InterPro" id="IPR002575">
    <property type="entry name" value="Aminoglycoside_PTrfase"/>
</dbReference>